<dbReference type="CDD" id="cd03378">
    <property type="entry name" value="beta_CA_cladeC"/>
    <property type="match status" value="1"/>
</dbReference>
<dbReference type="Pfam" id="PF00916">
    <property type="entry name" value="Sulfate_transp"/>
    <property type="match status" value="1"/>
</dbReference>
<dbReference type="SUPFAM" id="SSF53056">
    <property type="entry name" value="beta-carbonic anhydrase, cab"/>
    <property type="match status" value="1"/>
</dbReference>
<keyword evidence="10" id="KW-1185">Reference proteome</keyword>
<gene>
    <name evidence="9" type="primary">dauA_2</name>
    <name evidence="9" type="ORF">Q31a_50570</name>
</gene>
<keyword evidence="3 7" id="KW-0812">Transmembrane</keyword>
<dbReference type="InterPro" id="IPR001765">
    <property type="entry name" value="Carbonic_anhydrase"/>
</dbReference>
<keyword evidence="6" id="KW-0862">Zinc</keyword>
<dbReference type="Proteomes" id="UP000318017">
    <property type="component" value="Chromosome"/>
</dbReference>
<feature type="binding site" evidence="6">
    <location>
        <position position="583"/>
    </location>
    <ligand>
        <name>Zn(2+)</name>
        <dbReference type="ChEBI" id="CHEBI:29105"/>
    </ligand>
</feature>
<dbReference type="KEGG" id="ahel:Q31a_50570"/>
<dbReference type="OrthoDB" id="9769739at2"/>
<dbReference type="Gene3D" id="3.40.1050.10">
    <property type="entry name" value="Carbonic anhydrase"/>
    <property type="match status" value="1"/>
</dbReference>
<evidence type="ECO:0000256" key="4">
    <source>
        <dbReference type="ARBA" id="ARBA00022989"/>
    </source>
</evidence>
<keyword evidence="5 7" id="KW-0472">Membrane</keyword>
<feature type="binding site" evidence="6">
    <location>
        <position position="636"/>
    </location>
    <ligand>
        <name>Zn(2+)</name>
        <dbReference type="ChEBI" id="CHEBI:29105"/>
    </ligand>
</feature>
<dbReference type="SMART" id="SM00947">
    <property type="entry name" value="Pro_CA"/>
    <property type="match status" value="1"/>
</dbReference>
<dbReference type="PANTHER" id="PTHR11814">
    <property type="entry name" value="SULFATE TRANSPORTER"/>
    <property type="match status" value="1"/>
</dbReference>
<evidence type="ECO:0000259" key="8">
    <source>
        <dbReference type="Pfam" id="PF00916"/>
    </source>
</evidence>
<evidence type="ECO:0000256" key="3">
    <source>
        <dbReference type="ARBA" id="ARBA00022692"/>
    </source>
</evidence>
<dbReference type="InterPro" id="IPR011547">
    <property type="entry name" value="SLC26A/SulP_dom"/>
</dbReference>
<feature type="transmembrane region" description="Helical" evidence="7">
    <location>
        <begin position="394"/>
        <end position="425"/>
    </location>
</feature>
<feature type="transmembrane region" description="Helical" evidence="7">
    <location>
        <begin position="344"/>
        <end position="373"/>
    </location>
</feature>
<protein>
    <submittedName>
        <fullName evidence="9">C4-dicarboxylic acid transporter DauA</fullName>
    </submittedName>
</protein>
<evidence type="ECO:0000313" key="9">
    <source>
        <dbReference type="EMBL" id="QDV26680.1"/>
    </source>
</evidence>
<keyword evidence="4 7" id="KW-1133">Transmembrane helix</keyword>
<accession>A0A518GDQ4</accession>
<dbReference type="Pfam" id="PF00484">
    <property type="entry name" value="Pro_CA"/>
    <property type="match status" value="1"/>
</dbReference>
<reference evidence="9 10" key="1">
    <citation type="submission" date="2019-02" db="EMBL/GenBank/DDBJ databases">
        <title>Deep-cultivation of Planctomycetes and their phenomic and genomic characterization uncovers novel biology.</title>
        <authorList>
            <person name="Wiegand S."/>
            <person name="Jogler M."/>
            <person name="Boedeker C."/>
            <person name="Pinto D."/>
            <person name="Vollmers J."/>
            <person name="Rivas-Marin E."/>
            <person name="Kohn T."/>
            <person name="Peeters S.H."/>
            <person name="Heuer A."/>
            <person name="Rast P."/>
            <person name="Oberbeckmann S."/>
            <person name="Bunk B."/>
            <person name="Jeske O."/>
            <person name="Meyerdierks A."/>
            <person name="Storesund J.E."/>
            <person name="Kallscheuer N."/>
            <person name="Luecker S."/>
            <person name="Lage O.M."/>
            <person name="Pohl T."/>
            <person name="Merkel B.J."/>
            <person name="Hornburger P."/>
            <person name="Mueller R.-W."/>
            <person name="Bruemmer F."/>
            <person name="Labrenz M."/>
            <person name="Spormann A.M."/>
            <person name="Op den Camp H."/>
            <person name="Overmann J."/>
            <person name="Amann R."/>
            <person name="Jetten M.S.M."/>
            <person name="Mascher T."/>
            <person name="Medema M.H."/>
            <person name="Devos D.P."/>
            <person name="Kaster A.-K."/>
            <person name="Ovreas L."/>
            <person name="Rohde M."/>
            <person name="Galperin M.Y."/>
            <person name="Jogler C."/>
        </authorList>
    </citation>
    <scope>NUCLEOTIDE SEQUENCE [LARGE SCALE GENOMIC DNA]</scope>
    <source>
        <strain evidence="9 10">Q31a</strain>
    </source>
</reference>
<evidence type="ECO:0000256" key="7">
    <source>
        <dbReference type="SAM" id="Phobius"/>
    </source>
</evidence>
<dbReference type="InterPro" id="IPR036874">
    <property type="entry name" value="Carbonic_anhydrase_sf"/>
</dbReference>
<keyword evidence="6" id="KW-0479">Metal-binding</keyword>
<evidence type="ECO:0000256" key="2">
    <source>
        <dbReference type="ARBA" id="ARBA00006217"/>
    </source>
</evidence>
<dbReference type="AlphaFoldDB" id="A0A518GDQ4"/>
<dbReference type="GO" id="GO:0055085">
    <property type="term" value="P:transmembrane transport"/>
    <property type="evidence" value="ECO:0007669"/>
    <property type="project" value="InterPro"/>
</dbReference>
<dbReference type="GO" id="GO:0008270">
    <property type="term" value="F:zinc ion binding"/>
    <property type="evidence" value="ECO:0007669"/>
    <property type="project" value="InterPro"/>
</dbReference>
<dbReference type="EMBL" id="CP036298">
    <property type="protein sequence ID" value="QDV26680.1"/>
    <property type="molecule type" value="Genomic_DNA"/>
</dbReference>
<name>A0A518GDQ4_9BACT</name>
<dbReference type="InterPro" id="IPR001902">
    <property type="entry name" value="SLC26A/SulP_fam"/>
</dbReference>
<evidence type="ECO:0000256" key="6">
    <source>
        <dbReference type="PIRSR" id="PIRSR601765-1"/>
    </source>
</evidence>
<feature type="domain" description="SLC26A/SulP transporter" evidence="8">
    <location>
        <begin position="16"/>
        <end position="400"/>
    </location>
</feature>
<evidence type="ECO:0000313" key="10">
    <source>
        <dbReference type="Proteomes" id="UP000318017"/>
    </source>
</evidence>
<feature type="transmembrane region" description="Helical" evidence="7">
    <location>
        <begin position="203"/>
        <end position="220"/>
    </location>
</feature>
<organism evidence="9 10">
    <name type="scientific">Aureliella helgolandensis</name>
    <dbReference type="NCBI Taxonomy" id="2527968"/>
    <lineage>
        <taxon>Bacteria</taxon>
        <taxon>Pseudomonadati</taxon>
        <taxon>Planctomycetota</taxon>
        <taxon>Planctomycetia</taxon>
        <taxon>Pirellulales</taxon>
        <taxon>Pirellulaceae</taxon>
        <taxon>Aureliella</taxon>
    </lineage>
</organism>
<comment type="cofactor">
    <cofactor evidence="6">
        <name>Zn(2+)</name>
        <dbReference type="ChEBI" id="CHEBI:29105"/>
    </cofactor>
    <text evidence="6">Binds 1 zinc ion per subunit.</text>
</comment>
<evidence type="ECO:0000256" key="5">
    <source>
        <dbReference type="ARBA" id="ARBA00023136"/>
    </source>
</evidence>
<dbReference type="GO" id="GO:0004089">
    <property type="term" value="F:carbonate dehydratase activity"/>
    <property type="evidence" value="ECO:0007669"/>
    <property type="project" value="InterPro"/>
</dbReference>
<feature type="binding site" evidence="6">
    <location>
        <position position="585"/>
    </location>
    <ligand>
        <name>Zn(2+)</name>
        <dbReference type="ChEBI" id="CHEBI:29105"/>
    </ligand>
</feature>
<feature type="transmembrane region" description="Helical" evidence="7">
    <location>
        <begin position="21"/>
        <end position="37"/>
    </location>
</feature>
<comment type="similarity">
    <text evidence="2">Belongs to the beta-class carbonic anhydrase family.</text>
</comment>
<proteinExistence type="inferred from homology"/>
<feature type="transmembrane region" description="Helical" evidence="7">
    <location>
        <begin position="301"/>
        <end position="324"/>
    </location>
</feature>
<evidence type="ECO:0000256" key="1">
    <source>
        <dbReference type="ARBA" id="ARBA00004141"/>
    </source>
</evidence>
<sequence>MEASRSSMFTPSNIARDTTSALVVFLVALPLCLGIALASGAPLFSGLVSGIVGGIVVGLLSGSHTSVSGPAAGLTAVVAAQIAGLGSFNAFLLAVVVGGVIQIGLGIARAGALSAFFPSSVIKGLLAAIGVILILKQIPHLLGHDSDPDGEMSFAQPDEHNTFSEIGTLFTGDLHIGATIIGLASIALLLAWGRFTIFKKSNIPAPLVVVIFGVGLQMLFSRLGGVWSVDAGHLVQIPVAESFRELTGFLQFPDFREILNPAIYVAGVTIAVVASLETLLNLEAADKIDTRRRNSPPNRELLAQGCGNVVAGLVGGIPVTSVIVRSSVNVNSGANSKLSAIMHGIFLLICVVMFPVYLNLIPLSALAAILLVTGFKLASPKLFSQMWAEGRYQFVPFIVTLVSIVFTDLLIGIVIGLIVSVLFILNSNLRHPLRRIVEKHASGEVIRVELSNQVSFLNRGALDKLLSSAEPGTQLLIDATHSDYIDPDVLSLIRDYKENAGPARRVSVSLRGFRDKYKLNDELQFADYSTRELQDRVTPQQVLEILRAGNDRFHTDSRLSRDLGSQVGATAAGQNPLAVVLSCIDSRVPVELVFDLGIGDVFSVRVAGNVIGTKSLGSIEYGVTVAGAKLVVVLGHTRCGAVTSAVHLLADPTSSIPEGCQNLHSIVDEINHSVSVDECEHATQLSESECESFVDEVARRNIQRIVEQITQRSAAMQTAVDSGKVLIVGALYDVKTGKIDFLANDPPAESKAERTLTS</sequence>
<comment type="subcellular location">
    <subcellularLocation>
        <location evidence="1">Membrane</location>
        <topology evidence="1">Multi-pass membrane protein</topology>
    </subcellularLocation>
</comment>
<dbReference type="GO" id="GO:0016020">
    <property type="term" value="C:membrane"/>
    <property type="evidence" value="ECO:0007669"/>
    <property type="project" value="UniProtKB-SubCell"/>
</dbReference>
<feature type="transmembrane region" description="Helical" evidence="7">
    <location>
        <begin position="115"/>
        <end position="135"/>
    </location>
</feature>
<feature type="transmembrane region" description="Helical" evidence="7">
    <location>
        <begin position="174"/>
        <end position="191"/>
    </location>
</feature>
<feature type="binding site" evidence="6">
    <location>
        <position position="639"/>
    </location>
    <ligand>
        <name>Zn(2+)</name>
        <dbReference type="ChEBI" id="CHEBI:29105"/>
    </ligand>
</feature>
<feature type="transmembrane region" description="Helical" evidence="7">
    <location>
        <begin position="262"/>
        <end position="280"/>
    </location>
</feature>